<reference evidence="4" key="1">
    <citation type="submission" date="2016-10" db="EMBL/GenBank/DDBJ databases">
        <authorList>
            <person name="Varghese N."/>
        </authorList>
    </citation>
    <scope>NUCLEOTIDE SEQUENCE [LARGE SCALE GENOMIC DNA]</scope>
    <source>
        <strain evidence="4">DSM 45096 / BCRC 16803 / CGMCC 4.1857 / CIP 109030 / JCM 12277 / KCTC 19219 / NBRC 100920 / 33214</strain>
    </source>
</reference>
<dbReference type="RefSeq" id="WP_236655825.1">
    <property type="nucleotide sequence ID" value="NZ_BBPN01000002.1"/>
</dbReference>
<evidence type="ECO:0000256" key="1">
    <source>
        <dbReference type="SAM" id="MobiDB-lite"/>
    </source>
</evidence>
<dbReference type="AlphaFoldDB" id="A0A1H7F8U6"/>
<name>A0A1H7F8U6_STRJI</name>
<accession>A0A1H7F8U6</accession>
<proteinExistence type="predicted"/>
<protein>
    <submittedName>
        <fullName evidence="3">Uncharacterized protein</fullName>
    </submittedName>
</protein>
<dbReference type="EMBL" id="FOAZ01000001">
    <property type="protein sequence ID" value="SEK22553.1"/>
    <property type="molecule type" value="Genomic_DNA"/>
</dbReference>
<sequence length="134" mass="14353">MAHPADRPDEFRTEPGSGTAAAWSSPGSAEPRLNRPVAERYPQIRPTSGYGDFRIRHSGPGPGAGTDHDPERSAMLTGRLVVVLSVVAGQLWALGVGVDAWMQGHTSTAWWCTGFEGLSFLVALAAWRFGPSDH</sequence>
<dbReference type="STRING" id="235985.SAMN05414137_101150"/>
<feature type="compositionally biased region" description="Basic and acidic residues" evidence="1">
    <location>
        <begin position="1"/>
        <end position="13"/>
    </location>
</feature>
<dbReference type="Proteomes" id="UP000183015">
    <property type="component" value="Unassembled WGS sequence"/>
</dbReference>
<evidence type="ECO:0000313" key="3">
    <source>
        <dbReference type="EMBL" id="SEK22553.1"/>
    </source>
</evidence>
<keyword evidence="4" id="KW-1185">Reference proteome</keyword>
<keyword evidence="2" id="KW-0472">Membrane</keyword>
<feature type="transmembrane region" description="Helical" evidence="2">
    <location>
        <begin position="108"/>
        <end position="127"/>
    </location>
</feature>
<feature type="transmembrane region" description="Helical" evidence="2">
    <location>
        <begin position="80"/>
        <end position="102"/>
    </location>
</feature>
<evidence type="ECO:0000256" key="2">
    <source>
        <dbReference type="SAM" id="Phobius"/>
    </source>
</evidence>
<evidence type="ECO:0000313" key="4">
    <source>
        <dbReference type="Proteomes" id="UP000183015"/>
    </source>
</evidence>
<dbReference type="eggNOG" id="ENOG5033XRJ">
    <property type="taxonomic scope" value="Bacteria"/>
</dbReference>
<keyword evidence="2" id="KW-1133">Transmembrane helix</keyword>
<organism evidence="3 4">
    <name type="scientific">Streptacidiphilus jiangxiensis</name>
    <dbReference type="NCBI Taxonomy" id="235985"/>
    <lineage>
        <taxon>Bacteria</taxon>
        <taxon>Bacillati</taxon>
        <taxon>Actinomycetota</taxon>
        <taxon>Actinomycetes</taxon>
        <taxon>Kitasatosporales</taxon>
        <taxon>Streptomycetaceae</taxon>
        <taxon>Streptacidiphilus</taxon>
    </lineage>
</organism>
<feature type="region of interest" description="Disordered" evidence="1">
    <location>
        <begin position="1"/>
        <end position="72"/>
    </location>
</feature>
<gene>
    <name evidence="3" type="ORF">SAMN05414137_101150</name>
</gene>
<keyword evidence="2" id="KW-0812">Transmembrane</keyword>